<dbReference type="InterPro" id="IPR024300">
    <property type="entry name" value="SipL_SPOCS_dom"/>
</dbReference>
<name>A0ABT1SC92_9FIRM</name>
<gene>
    <name evidence="2" type="ORF">NE686_12825</name>
</gene>
<dbReference type="SMART" id="SM00257">
    <property type="entry name" value="LysM"/>
    <property type="match status" value="1"/>
</dbReference>
<organism evidence="2 3">
    <name type="scientific">Tissierella carlieri</name>
    <dbReference type="NCBI Taxonomy" id="689904"/>
    <lineage>
        <taxon>Bacteria</taxon>
        <taxon>Bacillati</taxon>
        <taxon>Bacillota</taxon>
        <taxon>Tissierellia</taxon>
        <taxon>Tissierellales</taxon>
        <taxon>Tissierellaceae</taxon>
        <taxon>Tissierella</taxon>
    </lineage>
</organism>
<dbReference type="InterPro" id="IPR018392">
    <property type="entry name" value="LysM"/>
</dbReference>
<evidence type="ECO:0000259" key="1">
    <source>
        <dbReference type="PROSITE" id="PS51782"/>
    </source>
</evidence>
<dbReference type="Proteomes" id="UP001524478">
    <property type="component" value="Unassembled WGS sequence"/>
</dbReference>
<comment type="caution">
    <text evidence="2">The sequence shown here is derived from an EMBL/GenBank/DDBJ whole genome shotgun (WGS) entry which is preliminary data.</text>
</comment>
<dbReference type="Pfam" id="PF01476">
    <property type="entry name" value="LysM"/>
    <property type="match status" value="1"/>
</dbReference>
<protein>
    <submittedName>
        <fullName evidence="2">DUF3794 domain-containing protein</fullName>
    </submittedName>
</protein>
<dbReference type="EMBL" id="JANGAC010000009">
    <property type="protein sequence ID" value="MCQ4923977.1"/>
    <property type="molecule type" value="Genomic_DNA"/>
</dbReference>
<keyword evidence="3" id="KW-1185">Reference proteome</keyword>
<dbReference type="PROSITE" id="PS51782">
    <property type="entry name" value="LYSM"/>
    <property type="match status" value="1"/>
</dbReference>
<dbReference type="Gene3D" id="3.10.350.10">
    <property type="entry name" value="LysM domain"/>
    <property type="match status" value="1"/>
</dbReference>
<dbReference type="CDD" id="cd00118">
    <property type="entry name" value="LysM"/>
    <property type="match status" value="1"/>
</dbReference>
<evidence type="ECO:0000313" key="3">
    <source>
        <dbReference type="Proteomes" id="UP001524478"/>
    </source>
</evidence>
<dbReference type="InterPro" id="IPR036779">
    <property type="entry name" value="LysM_dom_sf"/>
</dbReference>
<dbReference type="Pfam" id="PF12673">
    <property type="entry name" value="SipL"/>
    <property type="match status" value="3"/>
</dbReference>
<reference evidence="2 3" key="1">
    <citation type="submission" date="2022-06" db="EMBL/GenBank/DDBJ databases">
        <title>Isolation of gut microbiota from human fecal samples.</title>
        <authorList>
            <person name="Pamer E.G."/>
            <person name="Barat B."/>
            <person name="Waligurski E."/>
            <person name="Medina S."/>
            <person name="Paddock L."/>
            <person name="Mostad J."/>
        </authorList>
    </citation>
    <scope>NUCLEOTIDE SEQUENCE [LARGE SCALE GENOMIC DNA]</scope>
    <source>
        <strain evidence="2 3">DFI.7.95</strain>
    </source>
</reference>
<feature type="domain" description="LysM" evidence="1">
    <location>
        <begin position="463"/>
        <end position="507"/>
    </location>
</feature>
<sequence length="515" mass="58993">MSIELIKDVLRIEELRGKEDTQALVETEIYLNPSKADLGKVLWTDGLVEILSTKVIRDRLVISGVVKFKVVYKSQEEENNIYTIDANADFREEIEISGITEDMSATIKSNIEYIEEEILDERKLSLKALVSLEGKVEQVNNIEIIKDIGEKQNLQTLKETIKYKEIYGRETSYAIVKEAFEIGEEKPVMEEILKMTIQAYEQEATVVEDRIIVSGMVNARIVYYGENRIATVEEEIPFNHFLEMPGALAGSQEELIIEVVEGSYEVLENDEGELKILDIEAKLRISGLAYSENEKNLIVDAYSTKEKIKIGIGEINLIENIKSTIHRENILKDLSEYRIKELYNISGHPTIIDSRVVDDELVVEGILSLHGIYLDSDTDEINTLREEIPYKYYLPMEEKVIDPLMDISLDLESIKSNMSKDIFVIEGTIKHKIKINRNRLLSVINSLEETGEIIDKKNRPSITIYIVQRNDILWDIAKRYNTTIEEILQANENLSPNNIIPGEKIIIEKTIDISF</sequence>
<proteinExistence type="predicted"/>
<evidence type="ECO:0000313" key="2">
    <source>
        <dbReference type="EMBL" id="MCQ4923977.1"/>
    </source>
</evidence>
<accession>A0ABT1SC92</accession>
<dbReference type="RefSeq" id="WP_256311805.1">
    <property type="nucleotide sequence ID" value="NZ_JANGAC010000009.1"/>
</dbReference>
<dbReference type="SUPFAM" id="SSF54106">
    <property type="entry name" value="LysM domain"/>
    <property type="match status" value="1"/>
</dbReference>